<dbReference type="PIRSF" id="PIRSF021700">
    <property type="entry name" value="3_dmu_93_MTrfase"/>
    <property type="match status" value="1"/>
</dbReference>
<evidence type="ECO:0000313" key="2">
    <source>
        <dbReference type="EMBL" id="SPO06335.1"/>
    </source>
</evidence>
<dbReference type="AlphaFoldDB" id="A0AAE8N4Y1"/>
<comment type="caution">
    <text evidence="2">The sequence shown here is derived from an EMBL/GenBank/DDBJ whole genome shotgun (WGS) entry which is preliminary data.</text>
</comment>
<keyword evidence="3" id="KW-1185">Reference proteome</keyword>
<dbReference type="Pfam" id="PF06983">
    <property type="entry name" value="3-dmu-9_3-mt"/>
    <property type="match status" value="1"/>
</dbReference>
<dbReference type="PANTHER" id="PTHR33990">
    <property type="entry name" value="PROTEIN YJDN-RELATED"/>
    <property type="match status" value="1"/>
</dbReference>
<dbReference type="InterPro" id="IPR029068">
    <property type="entry name" value="Glyas_Bleomycin-R_OHBP_Dase"/>
</dbReference>
<evidence type="ECO:0000313" key="3">
    <source>
        <dbReference type="Proteomes" id="UP001187682"/>
    </source>
</evidence>
<evidence type="ECO:0000259" key="1">
    <source>
        <dbReference type="Pfam" id="PF06983"/>
    </source>
</evidence>
<dbReference type="InterPro" id="IPR028973">
    <property type="entry name" value="PhnB-like"/>
</dbReference>
<dbReference type="SUPFAM" id="SSF54593">
    <property type="entry name" value="Glyoxalase/Bleomycin resistance protein/Dihydroxybiphenyl dioxygenase"/>
    <property type="match status" value="1"/>
</dbReference>
<dbReference type="InterPro" id="IPR009725">
    <property type="entry name" value="3_dmu_93_MTrfase"/>
</dbReference>
<dbReference type="CDD" id="cd06588">
    <property type="entry name" value="PhnB_like"/>
    <property type="match status" value="1"/>
</dbReference>
<organism evidence="2 3">
    <name type="scientific">Cephalotrichum gorgonifer</name>
    <dbReference type="NCBI Taxonomy" id="2041049"/>
    <lineage>
        <taxon>Eukaryota</taxon>
        <taxon>Fungi</taxon>
        <taxon>Dikarya</taxon>
        <taxon>Ascomycota</taxon>
        <taxon>Pezizomycotina</taxon>
        <taxon>Sordariomycetes</taxon>
        <taxon>Hypocreomycetidae</taxon>
        <taxon>Microascales</taxon>
        <taxon>Microascaceae</taxon>
        <taxon>Cephalotrichum</taxon>
    </lineage>
</organism>
<dbReference type="Proteomes" id="UP001187682">
    <property type="component" value="Unassembled WGS sequence"/>
</dbReference>
<accession>A0AAE8N4Y1</accession>
<dbReference type="PANTHER" id="PTHR33990:SF2">
    <property type="entry name" value="PHNB-LIKE DOMAIN-CONTAINING PROTEIN"/>
    <property type="match status" value="1"/>
</dbReference>
<proteinExistence type="predicted"/>
<gene>
    <name evidence="2" type="ORF">DNG_09024</name>
</gene>
<name>A0AAE8N4Y1_9PEZI</name>
<protein>
    <submittedName>
        <fullName evidence="2">Related to 3-demethylubiquinone-9 3-methyltransferase</fullName>
    </submittedName>
</protein>
<dbReference type="EMBL" id="ONZQ02000015">
    <property type="protein sequence ID" value="SPO06335.1"/>
    <property type="molecule type" value="Genomic_DNA"/>
</dbReference>
<sequence>MTSTITTCLWFNNKEAEEAAAYYVSIFNGAPGASSHPASTNLSTTRYTSAGEECHRQEPGSTMTAEFTLRGQRFVGLNGGPQGWSFSPAVSFQIDCADQEEVDYFWGRLGEGGDEKKQQCGWLQDKFGISWQVVPVELKELIGGGGEGAARVTSVMMGQKKLDIGALRKALEG</sequence>
<reference evidence="2" key="1">
    <citation type="submission" date="2018-03" db="EMBL/GenBank/DDBJ databases">
        <authorList>
            <person name="Guldener U."/>
        </authorList>
    </citation>
    <scope>NUCLEOTIDE SEQUENCE</scope>
</reference>
<feature type="domain" description="PhnB-like" evidence="1">
    <location>
        <begin position="4"/>
        <end position="134"/>
    </location>
</feature>
<dbReference type="Gene3D" id="3.10.180.10">
    <property type="entry name" value="2,3-Dihydroxybiphenyl 1,2-Dioxygenase, domain 1"/>
    <property type="match status" value="1"/>
</dbReference>